<evidence type="ECO:0000313" key="1">
    <source>
        <dbReference type="EMBL" id="JAA89605.1"/>
    </source>
</evidence>
<name>S4PNJ5_9NEOP</name>
<reference evidence="1" key="1">
    <citation type="journal article" date="2013" name="BMC Genomics">
        <title>Unscrambling butterfly oogenesis.</title>
        <authorList>
            <person name="Carter J.M."/>
            <person name="Baker S.C."/>
            <person name="Pink R."/>
            <person name="Carter D.R."/>
            <person name="Collins A."/>
            <person name="Tomlin J."/>
            <person name="Gibbs M."/>
            <person name="Breuker C.J."/>
        </authorList>
    </citation>
    <scope>NUCLEOTIDE SEQUENCE</scope>
    <source>
        <tissue evidence="1">Ovary</tissue>
    </source>
</reference>
<protein>
    <submittedName>
        <fullName evidence="1">Uncharacterized protein</fullName>
    </submittedName>
</protein>
<accession>S4PNJ5</accession>
<proteinExistence type="predicted"/>
<organism evidence="1">
    <name type="scientific">Pararge aegeria</name>
    <name type="common">speckled wood butterfly</name>
    <dbReference type="NCBI Taxonomy" id="116150"/>
    <lineage>
        <taxon>Eukaryota</taxon>
        <taxon>Metazoa</taxon>
        <taxon>Ecdysozoa</taxon>
        <taxon>Arthropoda</taxon>
        <taxon>Hexapoda</taxon>
        <taxon>Insecta</taxon>
        <taxon>Pterygota</taxon>
        <taxon>Neoptera</taxon>
        <taxon>Endopterygota</taxon>
        <taxon>Lepidoptera</taxon>
        <taxon>Glossata</taxon>
        <taxon>Ditrysia</taxon>
        <taxon>Papilionoidea</taxon>
        <taxon>Nymphalidae</taxon>
        <taxon>Satyrinae</taxon>
        <taxon>Satyrini</taxon>
        <taxon>Parargina</taxon>
        <taxon>Pararge</taxon>
    </lineage>
</organism>
<reference evidence="1" key="2">
    <citation type="submission" date="2013-05" db="EMBL/GenBank/DDBJ databases">
        <authorList>
            <person name="Carter J.-M."/>
            <person name="Baker S.C."/>
            <person name="Pink R."/>
            <person name="Carter D.R.F."/>
            <person name="Collins A."/>
            <person name="Tomlin J."/>
            <person name="Gibbs M."/>
            <person name="Breuker C.J."/>
        </authorList>
    </citation>
    <scope>NUCLEOTIDE SEQUENCE</scope>
    <source>
        <tissue evidence="1">Ovary</tissue>
    </source>
</reference>
<sequence length="69" mass="7781">MCFFLCKKQPTDSSSIRIDIVATTNETRVLRRPGVTKDIVLVVSRQTGLKAKIILRPLVFDFTTSARDL</sequence>
<dbReference type="AlphaFoldDB" id="S4PNJ5"/>
<dbReference type="EMBL" id="GAIX01002955">
    <property type="protein sequence ID" value="JAA89605.1"/>
    <property type="molecule type" value="Transcribed_RNA"/>
</dbReference>